<dbReference type="Proteomes" id="UP001139981">
    <property type="component" value="Unassembled WGS sequence"/>
</dbReference>
<organism evidence="1 2">
    <name type="scientific">Coemansia aciculifera</name>
    <dbReference type="NCBI Taxonomy" id="417176"/>
    <lineage>
        <taxon>Eukaryota</taxon>
        <taxon>Fungi</taxon>
        <taxon>Fungi incertae sedis</taxon>
        <taxon>Zoopagomycota</taxon>
        <taxon>Kickxellomycotina</taxon>
        <taxon>Kickxellomycetes</taxon>
        <taxon>Kickxellales</taxon>
        <taxon>Kickxellaceae</taxon>
        <taxon>Coemansia</taxon>
    </lineage>
</organism>
<accession>A0ACC1M7X9</accession>
<protein>
    <submittedName>
        <fullName evidence="1">Uncharacterized protein</fullName>
    </submittedName>
</protein>
<comment type="caution">
    <text evidence="1">The sequence shown here is derived from an EMBL/GenBank/DDBJ whole genome shotgun (WGS) entry which is preliminary data.</text>
</comment>
<proteinExistence type="predicted"/>
<dbReference type="EMBL" id="JANBVB010000071">
    <property type="protein sequence ID" value="KAJ2898238.1"/>
    <property type="molecule type" value="Genomic_DNA"/>
</dbReference>
<name>A0ACC1M7X9_9FUNG</name>
<reference evidence="1" key="1">
    <citation type="submission" date="2022-07" db="EMBL/GenBank/DDBJ databases">
        <title>Phylogenomic reconstructions and comparative analyses of Kickxellomycotina fungi.</title>
        <authorList>
            <person name="Reynolds N.K."/>
            <person name="Stajich J.E."/>
            <person name="Barry K."/>
            <person name="Grigoriev I.V."/>
            <person name="Crous P."/>
            <person name="Smith M.E."/>
        </authorList>
    </citation>
    <scope>NUCLEOTIDE SEQUENCE</scope>
    <source>
        <strain evidence="1">CBS 190363</strain>
    </source>
</reference>
<evidence type="ECO:0000313" key="1">
    <source>
        <dbReference type="EMBL" id="KAJ2898238.1"/>
    </source>
</evidence>
<sequence>SPDPSPYLDVCMESEYGDIFQACMSTDNSLFKMLQRELLPNLFLDPTYSPLYNSSTDDDSQPPNRQPNSKQLEHPLLPYFQFSCGFNEAVNPWIYQHQTQPDMPVAAQNVSWYSDTRGGIICEDMGTGKTCECLALIVLTKRQMVQPPSKGELLPCVGTVASVLLTDLCDTAVAHMPRAVPSLKFLAAKTALLSCVESLRVMHNDGILPTDVWRQLEPYPLYYWVNPVSESRLRRSTSTELAHDISFKVYMSSSTIVVVPDNLVDQWVREKYKHVQDTSGLEMLKIDISTNTIPEPRELIKYDLVLISVSRLSKEYIPIDSRIGELGHSCRCYSKGFEQCICNRRRDAAAYRSPLLRVHWKRLIVDEGHIMSSRNTARSLMAAYLIAERRWVCTGTPTHNLVHATSAISVDSQSPSATVDECSSISTSATESPSGRSATARSYRMNVRESSSDYLQLGILVSKFLRMYPFAQSTSAWTSIIVQPYKRGEPAALARLQALMQSIMVRNRPEAIGGDVQLPTLHEKTVVLPPTCHQALTYNTIVAFFHINAVLTERDGRDYFFHPDNKKHLRQIVDNLFLACFWFSISLKHIHDGVANGLRALELWEQGSKPYSDNDVSLLRKSIAELQRAASDPEWAYLVQTESVGYWVEGMPSRLAAKLFYSPCNADNSENASEFGGKAKLATVSQATGIKGMLATVDDNLPPLSTNASPSEFEQLRSAAVAGCTSSKIAYLIDQLLRYHQQEKCIVFASRYSEVVIIDDALRLARIPHLVYANQIMSQSQRRHNITTFSTSTMYNVIVMDVLLAAYGIDLSAASRVWFVSPIWQAARERQAIKRAHRLGQQRPVFVETLITGESIEEALWRRRQEISDNDSEPMSKDVEEDGKMRSVLSNASFIQRSSIGMLASRVPLLPPGICYPQMLRRKFELWSQTSTSVPFYKVKRLSLRLSSLDSALTSPPPLDSKLI</sequence>
<gene>
    <name evidence="1" type="ORF">IWW38_001450</name>
</gene>
<feature type="non-terminal residue" evidence="1">
    <location>
        <position position="1"/>
    </location>
</feature>
<keyword evidence="2" id="KW-1185">Reference proteome</keyword>
<evidence type="ECO:0000313" key="2">
    <source>
        <dbReference type="Proteomes" id="UP001139981"/>
    </source>
</evidence>